<feature type="transmembrane region" description="Helical" evidence="1">
    <location>
        <begin position="6"/>
        <end position="28"/>
    </location>
</feature>
<protein>
    <submittedName>
        <fullName evidence="2">Uncharacterized protein</fullName>
    </submittedName>
</protein>
<evidence type="ECO:0000313" key="2">
    <source>
        <dbReference type="EMBL" id="SMC78799.1"/>
    </source>
</evidence>
<organism evidence="2 3">
    <name type="scientific">Fulvimarina manganoxydans</name>
    <dbReference type="NCBI Taxonomy" id="937218"/>
    <lineage>
        <taxon>Bacteria</taxon>
        <taxon>Pseudomonadati</taxon>
        <taxon>Pseudomonadota</taxon>
        <taxon>Alphaproteobacteria</taxon>
        <taxon>Hyphomicrobiales</taxon>
        <taxon>Aurantimonadaceae</taxon>
        <taxon>Fulvimarina</taxon>
    </lineage>
</organism>
<dbReference type="AlphaFoldDB" id="A0A1W2C0U0"/>
<keyword evidence="1" id="KW-1133">Transmembrane helix</keyword>
<dbReference type="Proteomes" id="UP000192656">
    <property type="component" value="Unassembled WGS sequence"/>
</dbReference>
<reference evidence="2 3" key="1">
    <citation type="submission" date="2017-04" db="EMBL/GenBank/DDBJ databases">
        <authorList>
            <person name="Afonso C.L."/>
            <person name="Miller P.J."/>
            <person name="Scott M.A."/>
            <person name="Spackman E."/>
            <person name="Goraichik I."/>
            <person name="Dimitrov K.M."/>
            <person name="Suarez D.L."/>
            <person name="Swayne D.E."/>
        </authorList>
    </citation>
    <scope>NUCLEOTIDE SEQUENCE [LARGE SCALE GENOMIC DNA]</scope>
    <source>
        <strain evidence="2 3">CGMCC 1.10972</strain>
    </source>
</reference>
<keyword evidence="3" id="KW-1185">Reference proteome</keyword>
<keyword evidence="1" id="KW-0812">Transmembrane</keyword>
<sequence>MSSLPPEIIVGLIAAGISVALAIGVHIASKRMDRKYGKSP</sequence>
<accession>A0A1W2C0U0</accession>
<evidence type="ECO:0000256" key="1">
    <source>
        <dbReference type="SAM" id="Phobius"/>
    </source>
</evidence>
<evidence type="ECO:0000313" key="3">
    <source>
        <dbReference type="Proteomes" id="UP000192656"/>
    </source>
</evidence>
<gene>
    <name evidence="2" type="ORF">SAMN06297251_10876</name>
</gene>
<dbReference type="STRING" id="937218.SAMN06297251_10876"/>
<keyword evidence="1" id="KW-0472">Membrane</keyword>
<dbReference type="EMBL" id="FWXR01000008">
    <property type="protein sequence ID" value="SMC78799.1"/>
    <property type="molecule type" value="Genomic_DNA"/>
</dbReference>
<proteinExistence type="predicted"/>
<name>A0A1W2C0U0_9HYPH</name>
<dbReference type="RefSeq" id="WP_273506684.1">
    <property type="nucleotide sequence ID" value="NZ_FWXR01000008.1"/>
</dbReference>